<dbReference type="SUPFAM" id="SSF46689">
    <property type="entry name" value="Homeodomain-like"/>
    <property type="match status" value="1"/>
</dbReference>
<dbReference type="GO" id="GO:0005634">
    <property type="term" value="C:nucleus"/>
    <property type="evidence" value="ECO:0007669"/>
    <property type="project" value="UniProtKB-SubCell"/>
</dbReference>
<dbReference type="InterPro" id="IPR044597">
    <property type="entry name" value="SMH1-6"/>
</dbReference>
<protein>
    <recommendedName>
        <fullName evidence="5">Myb-like domain-containing protein</fullName>
    </recommendedName>
</protein>
<dbReference type="InterPro" id="IPR001005">
    <property type="entry name" value="SANT/Myb"/>
</dbReference>
<dbReference type="PROSITE" id="PS50090">
    <property type="entry name" value="MYB_LIKE"/>
    <property type="match status" value="1"/>
</dbReference>
<evidence type="ECO:0000256" key="3">
    <source>
        <dbReference type="ARBA" id="ARBA00023242"/>
    </source>
</evidence>
<feature type="region of interest" description="Disordered" evidence="4">
    <location>
        <begin position="1"/>
        <end position="119"/>
    </location>
</feature>
<keyword evidence="3" id="KW-0539">Nucleus</keyword>
<dbReference type="GO" id="GO:0003691">
    <property type="term" value="F:double-stranded telomeric DNA binding"/>
    <property type="evidence" value="ECO:0007669"/>
    <property type="project" value="InterPro"/>
</dbReference>
<dbReference type="AlphaFoldDB" id="A0A316U9I3"/>
<dbReference type="PANTHER" id="PTHR46267">
    <property type="entry name" value="SINGLE MYB HISTONE 4"/>
    <property type="match status" value="1"/>
</dbReference>
<evidence type="ECO:0000256" key="4">
    <source>
        <dbReference type="SAM" id="MobiDB-lite"/>
    </source>
</evidence>
<dbReference type="CDD" id="cd11660">
    <property type="entry name" value="SANT_TRF"/>
    <property type="match status" value="1"/>
</dbReference>
<feature type="domain" description="Myb-like" evidence="5">
    <location>
        <begin position="111"/>
        <end position="169"/>
    </location>
</feature>
<dbReference type="OrthoDB" id="608866at2759"/>
<comment type="subcellular location">
    <subcellularLocation>
        <location evidence="1">Nucleus</location>
    </subcellularLocation>
</comment>
<dbReference type="EMBL" id="KZ819326">
    <property type="protein sequence ID" value="PWN21141.1"/>
    <property type="molecule type" value="Genomic_DNA"/>
</dbReference>
<dbReference type="STRING" id="1684307.A0A316U9I3"/>
<evidence type="ECO:0000256" key="1">
    <source>
        <dbReference type="ARBA" id="ARBA00004123"/>
    </source>
</evidence>
<dbReference type="RefSeq" id="XP_025348301.1">
    <property type="nucleotide sequence ID" value="XM_025492422.1"/>
</dbReference>
<proteinExistence type="predicted"/>
<evidence type="ECO:0000259" key="5">
    <source>
        <dbReference type="PROSITE" id="PS50090"/>
    </source>
</evidence>
<feature type="compositionally biased region" description="Low complexity" evidence="4">
    <location>
        <begin position="1"/>
        <end position="11"/>
    </location>
</feature>
<feature type="non-terminal residue" evidence="6">
    <location>
        <position position="176"/>
    </location>
</feature>
<evidence type="ECO:0000256" key="2">
    <source>
        <dbReference type="ARBA" id="ARBA00023125"/>
    </source>
</evidence>
<feature type="compositionally biased region" description="Low complexity" evidence="4">
    <location>
        <begin position="33"/>
        <end position="76"/>
    </location>
</feature>
<name>A0A316U9I3_9BASI</name>
<gene>
    <name evidence="6" type="ORF">BCV69DRAFT_282639</name>
</gene>
<organism evidence="6 7">
    <name type="scientific">Pseudomicrostroma glucosiphilum</name>
    <dbReference type="NCBI Taxonomy" id="1684307"/>
    <lineage>
        <taxon>Eukaryota</taxon>
        <taxon>Fungi</taxon>
        <taxon>Dikarya</taxon>
        <taxon>Basidiomycota</taxon>
        <taxon>Ustilaginomycotina</taxon>
        <taxon>Exobasidiomycetes</taxon>
        <taxon>Microstromatales</taxon>
        <taxon>Microstromatales incertae sedis</taxon>
        <taxon>Pseudomicrostroma</taxon>
    </lineage>
</organism>
<dbReference type="SMART" id="SM00717">
    <property type="entry name" value="SANT"/>
    <property type="match status" value="1"/>
</dbReference>
<evidence type="ECO:0000313" key="7">
    <source>
        <dbReference type="Proteomes" id="UP000245942"/>
    </source>
</evidence>
<dbReference type="Pfam" id="PF00249">
    <property type="entry name" value="Myb_DNA-binding"/>
    <property type="match status" value="1"/>
</dbReference>
<evidence type="ECO:0000313" key="6">
    <source>
        <dbReference type="EMBL" id="PWN21141.1"/>
    </source>
</evidence>
<sequence length="176" mass="18766">MTSSSQYMAGSSGSGSGTPLNIQTEELQHDYLSHLSLASAPSSSSSHFPSSFFPTTQQQQGGFIGDSSSGPSASGSLQQDVQADIPTEGGPSSTGVGPKGREKGGKKEGGKEHHQRHMWSVDETEALIAGCQKHGVGNWKAILNDADLRPRFSTDRNPGDLKDRFRTKFPQAYAER</sequence>
<feature type="compositionally biased region" description="Basic and acidic residues" evidence="4">
    <location>
        <begin position="99"/>
        <end position="112"/>
    </location>
</feature>
<dbReference type="InterPro" id="IPR009057">
    <property type="entry name" value="Homeodomain-like_sf"/>
</dbReference>
<dbReference type="PANTHER" id="PTHR46267:SF15">
    <property type="entry name" value="WINGED HELIX-TURN-HELIX TRANSCRIPTION REPRESSOR DNA-BINDING PROTEIN-RELATED"/>
    <property type="match status" value="1"/>
</dbReference>
<dbReference type="GeneID" id="37014156"/>
<accession>A0A316U9I3</accession>
<keyword evidence="7" id="KW-1185">Reference proteome</keyword>
<reference evidence="6 7" key="1">
    <citation type="journal article" date="2018" name="Mol. Biol. Evol.">
        <title>Broad Genomic Sampling Reveals a Smut Pathogenic Ancestry of the Fungal Clade Ustilaginomycotina.</title>
        <authorList>
            <person name="Kijpornyongpan T."/>
            <person name="Mondo S.J."/>
            <person name="Barry K."/>
            <person name="Sandor L."/>
            <person name="Lee J."/>
            <person name="Lipzen A."/>
            <person name="Pangilinan J."/>
            <person name="LaButti K."/>
            <person name="Hainaut M."/>
            <person name="Henrissat B."/>
            <person name="Grigoriev I.V."/>
            <person name="Spatafora J.W."/>
            <person name="Aime M.C."/>
        </authorList>
    </citation>
    <scope>NUCLEOTIDE SEQUENCE [LARGE SCALE GENOMIC DNA]</scope>
    <source>
        <strain evidence="6 7">MCA 4718</strain>
    </source>
</reference>
<dbReference type="Gene3D" id="1.10.10.60">
    <property type="entry name" value="Homeodomain-like"/>
    <property type="match status" value="1"/>
</dbReference>
<keyword evidence="2" id="KW-0238">DNA-binding</keyword>
<dbReference type="Proteomes" id="UP000245942">
    <property type="component" value="Unassembled WGS sequence"/>
</dbReference>